<keyword evidence="10" id="KW-1185">Reference proteome</keyword>
<comment type="caution">
    <text evidence="9">The sequence shown here is derived from an EMBL/GenBank/DDBJ whole genome shotgun (WGS) entry which is preliminary data.</text>
</comment>
<evidence type="ECO:0000256" key="3">
    <source>
        <dbReference type="ARBA" id="ARBA00023015"/>
    </source>
</evidence>
<comment type="subcellular location">
    <subcellularLocation>
        <location evidence="1">Nucleus</location>
    </subcellularLocation>
</comment>
<evidence type="ECO:0000259" key="8">
    <source>
        <dbReference type="PROSITE" id="PS51294"/>
    </source>
</evidence>
<evidence type="ECO:0000256" key="4">
    <source>
        <dbReference type="ARBA" id="ARBA00023054"/>
    </source>
</evidence>
<dbReference type="InterPro" id="IPR017930">
    <property type="entry name" value="Myb_dom"/>
</dbReference>
<dbReference type="AlphaFoldDB" id="A0AA88QNS9"/>
<feature type="compositionally biased region" description="Polar residues" evidence="7">
    <location>
        <begin position="100"/>
        <end position="119"/>
    </location>
</feature>
<keyword evidence="3" id="KW-0805">Transcription regulation</keyword>
<dbReference type="InterPro" id="IPR009057">
    <property type="entry name" value="Homeodomain-like_sf"/>
</dbReference>
<dbReference type="GO" id="GO:0003700">
    <property type="term" value="F:DNA-binding transcription factor activity"/>
    <property type="evidence" value="ECO:0007669"/>
    <property type="project" value="InterPro"/>
</dbReference>
<dbReference type="InterPro" id="IPR046955">
    <property type="entry name" value="PHR1-like"/>
</dbReference>
<feature type="domain" description="HTH myb-type" evidence="8">
    <location>
        <begin position="25"/>
        <end position="85"/>
    </location>
</feature>
<name>A0AA88QNS9_9ASTE</name>
<dbReference type="GO" id="GO:0005634">
    <property type="term" value="C:nucleus"/>
    <property type="evidence" value="ECO:0007669"/>
    <property type="project" value="UniProtKB-SubCell"/>
</dbReference>
<feature type="region of interest" description="Disordered" evidence="7">
    <location>
        <begin position="87"/>
        <end position="120"/>
    </location>
</feature>
<evidence type="ECO:0000256" key="2">
    <source>
        <dbReference type="ARBA" id="ARBA00006783"/>
    </source>
</evidence>
<evidence type="ECO:0000256" key="1">
    <source>
        <dbReference type="ARBA" id="ARBA00004123"/>
    </source>
</evidence>
<evidence type="ECO:0000256" key="6">
    <source>
        <dbReference type="ARBA" id="ARBA00023242"/>
    </source>
</evidence>
<dbReference type="GO" id="GO:0003677">
    <property type="term" value="F:DNA binding"/>
    <property type="evidence" value="ECO:0007669"/>
    <property type="project" value="InterPro"/>
</dbReference>
<dbReference type="PANTHER" id="PTHR31499:SF23">
    <property type="entry name" value="MYB FAMILY TRANSCRIPTION FACTOR PHL11"/>
    <property type="match status" value="1"/>
</dbReference>
<keyword evidence="4" id="KW-0175">Coiled coil</keyword>
<dbReference type="Gene3D" id="1.10.10.60">
    <property type="entry name" value="Homeodomain-like"/>
    <property type="match status" value="1"/>
</dbReference>
<dbReference type="SUPFAM" id="SSF46689">
    <property type="entry name" value="Homeodomain-like"/>
    <property type="match status" value="1"/>
</dbReference>
<accession>A0AA88QNS9</accession>
<dbReference type="Pfam" id="PF00249">
    <property type="entry name" value="Myb_DNA-binding"/>
    <property type="match status" value="1"/>
</dbReference>
<evidence type="ECO:0000313" key="10">
    <source>
        <dbReference type="Proteomes" id="UP001187471"/>
    </source>
</evidence>
<reference evidence="9" key="1">
    <citation type="submission" date="2022-12" db="EMBL/GenBank/DDBJ databases">
        <title>Draft genome assemblies for two species of Escallonia (Escalloniales).</title>
        <authorList>
            <person name="Chanderbali A."/>
            <person name="Dervinis C."/>
            <person name="Anghel I."/>
            <person name="Soltis D."/>
            <person name="Soltis P."/>
            <person name="Zapata F."/>
        </authorList>
    </citation>
    <scope>NUCLEOTIDE SEQUENCE</scope>
    <source>
        <strain evidence="9">UCBG92.1500</strain>
        <tissue evidence="9">Leaf</tissue>
    </source>
</reference>
<dbReference type="PANTHER" id="PTHR31499">
    <property type="entry name" value="MYB FAMILY TRANSCRIPTION FACTOR PHL11"/>
    <property type="match status" value="1"/>
</dbReference>
<evidence type="ECO:0000256" key="5">
    <source>
        <dbReference type="ARBA" id="ARBA00023163"/>
    </source>
</evidence>
<dbReference type="InterPro" id="IPR001005">
    <property type="entry name" value="SANT/Myb"/>
</dbReference>
<dbReference type="FunFam" id="1.10.10.60:FF:000002">
    <property type="entry name" value="Myb family transcription factor"/>
    <property type="match status" value="1"/>
</dbReference>
<dbReference type="InterPro" id="IPR006447">
    <property type="entry name" value="Myb_dom_plants"/>
</dbReference>
<sequence length="303" mass="33547">MEGRYGGGGGGGSCYPYESGVVMTRDPKPRLRWTADLHDRFVDAVAKLGGPDKATPKSVLRLMGLKGLTLYHLKSHLQKYRLGQLSKKQNIGEQSRENSGDSYGNYTIHSSGTSANSSRLNDELGCPRMLHYVTSPSAINGYGNPHREVPIADALMCQIEVQKRLQEQLEVQKRLQMRIEAQGKYLQAILDNAQKSLSLDMNGPGGLEETRAQLTNFNLALSDLMENLNGEVRNGKIVEKGEFHELNRKANTSIFLGEDEDKKDVKLKVGGGSISFDLNTRGSYDFIGTNESVSEAKTFAYRR</sequence>
<comment type="similarity">
    <text evidence="2">Belongs to the MYB-CC family.</text>
</comment>
<protein>
    <recommendedName>
        <fullName evidence="8">HTH myb-type domain-containing protein</fullName>
    </recommendedName>
</protein>
<dbReference type="Proteomes" id="UP001187471">
    <property type="component" value="Unassembled WGS sequence"/>
</dbReference>
<keyword evidence="5" id="KW-0804">Transcription</keyword>
<evidence type="ECO:0000256" key="7">
    <source>
        <dbReference type="SAM" id="MobiDB-lite"/>
    </source>
</evidence>
<dbReference type="EMBL" id="JAVXUO010002440">
    <property type="protein sequence ID" value="KAK2973207.1"/>
    <property type="molecule type" value="Genomic_DNA"/>
</dbReference>
<dbReference type="NCBIfam" id="TIGR01557">
    <property type="entry name" value="myb_SHAQKYF"/>
    <property type="match status" value="1"/>
</dbReference>
<evidence type="ECO:0000313" key="9">
    <source>
        <dbReference type="EMBL" id="KAK2973207.1"/>
    </source>
</evidence>
<organism evidence="9 10">
    <name type="scientific">Escallonia rubra</name>
    <dbReference type="NCBI Taxonomy" id="112253"/>
    <lineage>
        <taxon>Eukaryota</taxon>
        <taxon>Viridiplantae</taxon>
        <taxon>Streptophyta</taxon>
        <taxon>Embryophyta</taxon>
        <taxon>Tracheophyta</taxon>
        <taxon>Spermatophyta</taxon>
        <taxon>Magnoliopsida</taxon>
        <taxon>eudicotyledons</taxon>
        <taxon>Gunneridae</taxon>
        <taxon>Pentapetalae</taxon>
        <taxon>asterids</taxon>
        <taxon>campanulids</taxon>
        <taxon>Escalloniales</taxon>
        <taxon>Escalloniaceae</taxon>
        <taxon>Escallonia</taxon>
    </lineage>
</organism>
<dbReference type="InterPro" id="IPR025756">
    <property type="entry name" value="Myb_CC_LHEQLE"/>
</dbReference>
<gene>
    <name evidence="9" type="ORF">RJ640_024494</name>
</gene>
<dbReference type="PROSITE" id="PS51294">
    <property type="entry name" value="HTH_MYB"/>
    <property type="match status" value="1"/>
</dbReference>
<keyword evidence="6" id="KW-0539">Nucleus</keyword>
<proteinExistence type="inferred from homology"/>
<dbReference type="Pfam" id="PF14379">
    <property type="entry name" value="Myb_CC_LHEQLE"/>
    <property type="match status" value="1"/>
</dbReference>